<name>A0AAF0Y0L9_DAUCS</name>
<feature type="compositionally biased region" description="Polar residues" evidence="1">
    <location>
        <begin position="106"/>
        <end position="115"/>
    </location>
</feature>
<dbReference type="KEGG" id="dcr:108201659"/>
<feature type="region of interest" description="Disordered" evidence="1">
    <location>
        <begin position="88"/>
        <end position="141"/>
    </location>
</feature>
<dbReference type="PROSITE" id="PS51259">
    <property type="entry name" value="MHD2"/>
    <property type="match status" value="1"/>
</dbReference>
<dbReference type="EMBL" id="CP093351">
    <property type="protein sequence ID" value="WOH16184.1"/>
    <property type="molecule type" value="Genomic_DNA"/>
</dbReference>
<evidence type="ECO:0008006" key="6">
    <source>
        <dbReference type="Google" id="ProtNLM"/>
    </source>
</evidence>
<evidence type="ECO:0000259" key="2">
    <source>
        <dbReference type="PROSITE" id="PS51258"/>
    </source>
</evidence>
<feature type="domain" description="MHD1" evidence="2">
    <location>
        <begin position="554"/>
        <end position="696"/>
    </location>
</feature>
<gene>
    <name evidence="4" type="ORF">DCAR_0935733</name>
</gene>
<proteinExistence type="predicted"/>
<dbReference type="InterPro" id="IPR008528">
    <property type="entry name" value="unc-13_homologue"/>
</dbReference>
<dbReference type="InterPro" id="IPR057984">
    <property type="entry name" value="PATROL1_C"/>
</dbReference>
<keyword evidence="5" id="KW-1185">Reference proteome</keyword>
<feature type="domain" description="MHD2" evidence="3">
    <location>
        <begin position="838"/>
        <end position="948"/>
    </location>
</feature>
<dbReference type="Pfam" id="PF25761">
    <property type="entry name" value="TPR_PATROL1"/>
    <property type="match status" value="1"/>
</dbReference>
<sequence>MAQNNAGQGEDLIWPFGRLEGLDEDDLCMAAYEIFFTACRSSPGFGGGKNALSYYPSEGEGGGGGGGGGGSPKGHGVGMTVTSKIKRALGLKLIKKRPPSSRRTHSWGSMPNNVNSPRDSPRASPSPSGSPRIGFTVPAHKPKRPLTSAEIMRQQMQVSEQSDNRLRKTLMRTLVGQTGRRAETIILPLELLRHLKPSEFKTGGEYHLWQKRQLKLLEAGLLLHPSIPVEKSNKFAMKLNEIITSSEIKPIDTGKNSEQMKTLCNCIAALAWRTSDNESPTDACHWADGYPLNVHIYIALLRTIFDTKDQTMVLDEVDELVELMKKTWSTLGINKLVHNMCFTWVLFEQYILTREVEIDLLAASLAMMSEIAHDVKTVDRETVVHVKMLKRALSSIKRWCEKKLLDYHANFNESRLGVMEILLPLASAVTKISEEVPGYATLVQDDGDIATDLTGNRVDLYIRSSLRNAFAKMLDDGNMSSDIIEVQDVTDALLQIAQGTHELAAKERETYSSILKKWHPVAAGAAAVTLHTCYGTLLKQYLTGTSHLLSNEAIEILHTAGKLEKFLVQMAVEDSAECSDGGKAIVREMVPYEVDAIITRSLKQWIQERLKSVKEALQTAKESETWNPKSKNEPYGHSAVELMKHAKQALDEFLEIPVGIAEDIAHNFTQGLEELFRDYATFVSSCGSKQSYVPTLPPLTRCNRDSKIRLLWKRASPCTVTLQDAVDTDNLEGNNNPRPSTSRGTQRLYIRLNSLHYVLSQLQVLEKTLSLSTTIVASPRNRLKNHSRQLHASNYFDHTRSAITSATQYVSQVAAYRLIFLDSNSVFYGGLYIHDVENSRVRPALRILKQNMTLLSAIVVDRVQPLAMKEVMKASFEAFLMVLLAGGASRVFTRPDHLMIEEDFDHLKKLFTCGEGIVSEDTVEKEARAVQGVIDLMGDSTEKLIGEFTHAACETSGIGGAGVGQKLPMPPTSGKWNREDANTILRVLCHRNDRASNHFLKWTFQLPKRR</sequence>
<feature type="compositionally biased region" description="Low complexity" evidence="1">
    <location>
        <begin position="116"/>
        <end position="132"/>
    </location>
</feature>
<dbReference type="Proteomes" id="UP000077755">
    <property type="component" value="Chromosome 9"/>
</dbReference>
<reference evidence="4" key="1">
    <citation type="journal article" date="2016" name="Nat. Genet.">
        <title>A high-quality carrot genome assembly provides new insights into carotenoid accumulation and asterid genome evolution.</title>
        <authorList>
            <person name="Iorizzo M."/>
            <person name="Ellison S."/>
            <person name="Senalik D."/>
            <person name="Zeng P."/>
            <person name="Satapoomin P."/>
            <person name="Huang J."/>
            <person name="Bowman M."/>
            <person name="Iovene M."/>
            <person name="Sanseverino W."/>
            <person name="Cavagnaro P."/>
            <person name="Yildiz M."/>
            <person name="Macko-Podgorni A."/>
            <person name="Moranska E."/>
            <person name="Grzebelus E."/>
            <person name="Grzebelus D."/>
            <person name="Ashrafi H."/>
            <person name="Zheng Z."/>
            <person name="Cheng S."/>
            <person name="Spooner D."/>
            <person name="Van Deynze A."/>
            <person name="Simon P."/>
        </authorList>
    </citation>
    <scope>NUCLEOTIDE SEQUENCE</scope>
    <source>
        <tissue evidence="4">Leaf</tissue>
    </source>
</reference>
<dbReference type="InterPro" id="IPR014770">
    <property type="entry name" value="Munc13_1"/>
</dbReference>
<protein>
    <recommendedName>
        <fullName evidence="6">MHD1 domain-containing protein</fullName>
    </recommendedName>
</protein>
<evidence type="ECO:0000313" key="5">
    <source>
        <dbReference type="Proteomes" id="UP000077755"/>
    </source>
</evidence>
<dbReference type="PANTHER" id="PTHR31280:SF1">
    <property type="entry name" value="OS03G0138600 PROTEIN"/>
    <property type="match status" value="1"/>
</dbReference>
<dbReference type="InterPro" id="IPR014772">
    <property type="entry name" value="Munc13_dom-2"/>
</dbReference>
<evidence type="ECO:0000256" key="1">
    <source>
        <dbReference type="SAM" id="MobiDB-lite"/>
    </source>
</evidence>
<evidence type="ECO:0000313" key="4">
    <source>
        <dbReference type="EMBL" id="WOH16184.1"/>
    </source>
</evidence>
<dbReference type="PANTHER" id="PTHR31280">
    <property type="entry name" value="PROTEIN UNC-13 HOMOLOG"/>
    <property type="match status" value="1"/>
</dbReference>
<evidence type="ECO:0000259" key="3">
    <source>
        <dbReference type="PROSITE" id="PS51259"/>
    </source>
</evidence>
<reference evidence="4" key="2">
    <citation type="submission" date="2022-03" db="EMBL/GenBank/DDBJ databases">
        <title>Draft title - Genomic analysis of global carrot germplasm unveils the trajectory of domestication and the origin of high carotenoid orange carrot.</title>
        <authorList>
            <person name="Iorizzo M."/>
            <person name="Ellison S."/>
            <person name="Senalik D."/>
            <person name="Macko-Podgorni A."/>
            <person name="Grzebelus D."/>
            <person name="Bostan H."/>
            <person name="Rolling W."/>
            <person name="Curaba J."/>
            <person name="Simon P."/>
        </authorList>
    </citation>
    <scope>NUCLEOTIDE SEQUENCE</scope>
    <source>
        <tissue evidence="4">Leaf</tissue>
    </source>
</reference>
<dbReference type="PROSITE" id="PS51258">
    <property type="entry name" value="MHD1"/>
    <property type="match status" value="1"/>
</dbReference>
<feature type="compositionally biased region" description="Basic residues" evidence="1">
    <location>
        <begin position="88"/>
        <end position="105"/>
    </location>
</feature>
<accession>A0AAF0Y0L9</accession>
<dbReference type="AlphaFoldDB" id="A0AAF0Y0L9"/>
<organism evidence="4 5">
    <name type="scientific">Daucus carota subsp. sativus</name>
    <name type="common">Carrot</name>
    <dbReference type="NCBI Taxonomy" id="79200"/>
    <lineage>
        <taxon>Eukaryota</taxon>
        <taxon>Viridiplantae</taxon>
        <taxon>Streptophyta</taxon>
        <taxon>Embryophyta</taxon>
        <taxon>Tracheophyta</taxon>
        <taxon>Spermatophyta</taxon>
        <taxon>Magnoliopsida</taxon>
        <taxon>eudicotyledons</taxon>
        <taxon>Gunneridae</taxon>
        <taxon>Pentapetalae</taxon>
        <taxon>asterids</taxon>
        <taxon>campanulids</taxon>
        <taxon>Apiales</taxon>
        <taxon>Apiaceae</taxon>
        <taxon>Apioideae</taxon>
        <taxon>Scandiceae</taxon>
        <taxon>Daucinae</taxon>
        <taxon>Daucus</taxon>
        <taxon>Daucus sect. Daucus</taxon>
    </lineage>
</organism>